<dbReference type="Proteomes" id="UP000253977">
    <property type="component" value="Unassembled WGS sequence"/>
</dbReference>
<feature type="chain" id="PRO_5016628931" description="PRC-barrel domain-containing protein" evidence="1">
    <location>
        <begin position="22"/>
        <end position="129"/>
    </location>
</feature>
<dbReference type="AlphaFoldDB" id="A0A369TRA2"/>
<protein>
    <recommendedName>
        <fullName evidence="4">PRC-barrel domain-containing protein</fullName>
    </recommendedName>
</protein>
<name>A0A369TRA2_9RHOB</name>
<evidence type="ECO:0000313" key="2">
    <source>
        <dbReference type="EMBL" id="RDD66647.1"/>
    </source>
</evidence>
<organism evidence="2 3">
    <name type="scientific">Thalassococcus profundi</name>
    <dbReference type="NCBI Taxonomy" id="2282382"/>
    <lineage>
        <taxon>Bacteria</taxon>
        <taxon>Pseudomonadati</taxon>
        <taxon>Pseudomonadota</taxon>
        <taxon>Alphaproteobacteria</taxon>
        <taxon>Rhodobacterales</taxon>
        <taxon>Roseobacteraceae</taxon>
        <taxon>Thalassococcus</taxon>
    </lineage>
</organism>
<keyword evidence="3" id="KW-1185">Reference proteome</keyword>
<reference evidence="2 3" key="1">
    <citation type="submission" date="2018-07" db="EMBL/GenBank/DDBJ databases">
        <title>Thalassococcus profundi sp. nov., a marine bacterium isolated from deep seawater of Okinawa Trough.</title>
        <authorList>
            <person name="Yu M."/>
        </authorList>
    </citation>
    <scope>NUCLEOTIDE SEQUENCE [LARGE SCALE GENOMIC DNA]</scope>
    <source>
        <strain evidence="2 3">WRAS1</strain>
    </source>
</reference>
<evidence type="ECO:0000313" key="3">
    <source>
        <dbReference type="Proteomes" id="UP000253977"/>
    </source>
</evidence>
<sequence length="129" mass="13562">MKKTLTILALSSFTAAGAVYAQNASESVTDPMADSEMMTETARDTAVDTVVTGNGEVISSDDVVIGEAQRIRTDVDGNVIATIRLGEALDTDVTVINVPVIVEESGEMQTLRIGMTQQAIQAALDEQTG</sequence>
<accession>A0A369TRA2</accession>
<dbReference type="RefSeq" id="WP_114510697.1">
    <property type="nucleotide sequence ID" value="NZ_QPMK01000005.1"/>
</dbReference>
<evidence type="ECO:0008006" key="4">
    <source>
        <dbReference type="Google" id="ProtNLM"/>
    </source>
</evidence>
<gene>
    <name evidence="2" type="ORF">DU478_09410</name>
</gene>
<dbReference type="EMBL" id="QPMK01000005">
    <property type="protein sequence ID" value="RDD66647.1"/>
    <property type="molecule type" value="Genomic_DNA"/>
</dbReference>
<keyword evidence="1" id="KW-0732">Signal</keyword>
<feature type="signal peptide" evidence="1">
    <location>
        <begin position="1"/>
        <end position="21"/>
    </location>
</feature>
<comment type="caution">
    <text evidence="2">The sequence shown here is derived from an EMBL/GenBank/DDBJ whole genome shotgun (WGS) entry which is preliminary data.</text>
</comment>
<evidence type="ECO:0000256" key="1">
    <source>
        <dbReference type="SAM" id="SignalP"/>
    </source>
</evidence>
<proteinExistence type="predicted"/>